<dbReference type="Gene3D" id="3.40.50.720">
    <property type="entry name" value="NAD(P)-binding Rossmann-like Domain"/>
    <property type="match status" value="1"/>
</dbReference>
<dbReference type="GO" id="GO:0004459">
    <property type="term" value="F:L-lactate dehydrogenase (NAD+) activity"/>
    <property type="evidence" value="ECO:0007669"/>
    <property type="project" value="UniProtKB-UniRule"/>
</dbReference>
<reference evidence="11 12" key="1">
    <citation type="submission" date="2016-11" db="EMBL/GenBank/DDBJ databases">
        <authorList>
            <person name="Jaros S."/>
            <person name="Januszkiewicz K."/>
            <person name="Wedrychowicz H."/>
        </authorList>
    </citation>
    <scope>NUCLEOTIDE SEQUENCE [LARGE SCALE GENOMIC DNA]</scope>
    <source>
        <strain evidence="11 12">DSM 14214</strain>
    </source>
</reference>
<evidence type="ECO:0000256" key="1">
    <source>
        <dbReference type="ARBA" id="ARBA00004843"/>
    </source>
</evidence>
<feature type="binding site" evidence="6 8">
    <location>
        <position position="35"/>
    </location>
    <ligand>
        <name>NAD(+)</name>
        <dbReference type="ChEBI" id="CHEBI:57540"/>
    </ligand>
</feature>
<dbReference type="GO" id="GO:0006089">
    <property type="term" value="P:lactate metabolic process"/>
    <property type="evidence" value="ECO:0007669"/>
    <property type="project" value="TreeGrafter"/>
</dbReference>
<dbReference type="Gene3D" id="3.90.110.10">
    <property type="entry name" value="Lactate dehydrogenase/glycoside hydrolase, family 4, C-terminal"/>
    <property type="match status" value="1"/>
</dbReference>
<feature type="binding site" evidence="6">
    <location>
        <position position="66"/>
    </location>
    <ligand>
        <name>NAD(+)</name>
        <dbReference type="ChEBI" id="CHEBI:57540"/>
    </ligand>
</feature>
<comment type="catalytic activity">
    <reaction evidence="6">
        <text>(S)-lactate + NAD(+) = pyruvate + NADH + H(+)</text>
        <dbReference type="Rhea" id="RHEA:23444"/>
        <dbReference type="ChEBI" id="CHEBI:15361"/>
        <dbReference type="ChEBI" id="CHEBI:15378"/>
        <dbReference type="ChEBI" id="CHEBI:16651"/>
        <dbReference type="ChEBI" id="CHEBI:57540"/>
        <dbReference type="ChEBI" id="CHEBI:57945"/>
        <dbReference type="EC" id="1.1.1.27"/>
    </reaction>
</comment>
<dbReference type="PANTHER" id="PTHR43128">
    <property type="entry name" value="L-2-HYDROXYCARBOXYLATE DEHYDROGENASE (NAD(P)(+))"/>
    <property type="match status" value="1"/>
</dbReference>
<evidence type="ECO:0000313" key="11">
    <source>
        <dbReference type="EMBL" id="SHK68207.1"/>
    </source>
</evidence>
<feature type="binding site" evidence="6">
    <location>
        <begin position="121"/>
        <end position="124"/>
    </location>
    <ligand>
        <name>substrate</name>
    </ligand>
</feature>
<feature type="binding site" evidence="6">
    <location>
        <position position="14"/>
    </location>
    <ligand>
        <name>NAD(+)</name>
        <dbReference type="ChEBI" id="CHEBI:57540"/>
    </ligand>
</feature>
<evidence type="ECO:0000313" key="12">
    <source>
        <dbReference type="Proteomes" id="UP000183975"/>
    </source>
</evidence>
<evidence type="ECO:0000259" key="9">
    <source>
        <dbReference type="Pfam" id="PF00056"/>
    </source>
</evidence>
<dbReference type="InterPro" id="IPR001557">
    <property type="entry name" value="L-lactate/malate_DH"/>
</dbReference>
<evidence type="ECO:0000256" key="2">
    <source>
        <dbReference type="ARBA" id="ARBA00006054"/>
    </source>
</evidence>
<comment type="function">
    <text evidence="6">Catalyzes the conversion of lactate to pyruvate.</text>
</comment>
<comment type="pathway">
    <text evidence="1 6">Fermentation; pyruvate fermentation to lactate; (S)-lactate from pyruvate: step 1/1.</text>
</comment>
<feature type="domain" description="Lactate/malate dehydrogenase N-terminal" evidence="9">
    <location>
        <begin position="6"/>
        <end position="142"/>
    </location>
</feature>
<dbReference type="SUPFAM" id="SSF56327">
    <property type="entry name" value="LDH C-terminal domain-like"/>
    <property type="match status" value="1"/>
</dbReference>
<evidence type="ECO:0000256" key="8">
    <source>
        <dbReference type="PIRSR" id="PIRSR000102-3"/>
    </source>
</evidence>
<dbReference type="HAMAP" id="MF_00488">
    <property type="entry name" value="Lactate_dehydrog"/>
    <property type="match status" value="1"/>
</dbReference>
<evidence type="ECO:0000259" key="10">
    <source>
        <dbReference type="Pfam" id="PF02866"/>
    </source>
</evidence>
<dbReference type="RefSeq" id="WP_072851678.1">
    <property type="nucleotide sequence ID" value="NZ_FRAH01000039.1"/>
</dbReference>
<dbReference type="PIRSF" id="PIRSF000102">
    <property type="entry name" value="Lac_mal_DH"/>
    <property type="match status" value="1"/>
</dbReference>
<feature type="active site" description="Proton acceptor" evidence="6 7">
    <location>
        <position position="176"/>
    </location>
</feature>
<dbReference type="UniPathway" id="UPA00554">
    <property type="reaction ID" value="UER00611"/>
</dbReference>
<dbReference type="InterPro" id="IPR036291">
    <property type="entry name" value="NAD(P)-bd_dom_sf"/>
</dbReference>
<comment type="subcellular location">
    <subcellularLocation>
        <location evidence="6">Cytoplasm</location>
    </subcellularLocation>
</comment>
<organism evidence="11 12">
    <name type="scientific">Anaerotignum lactatifermentans DSM 14214</name>
    <dbReference type="NCBI Taxonomy" id="1121323"/>
    <lineage>
        <taxon>Bacteria</taxon>
        <taxon>Bacillati</taxon>
        <taxon>Bacillota</taxon>
        <taxon>Clostridia</taxon>
        <taxon>Lachnospirales</taxon>
        <taxon>Anaerotignaceae</taxon>
        <taxon>Anaerotignum</taxon>
    </lineage>
</organism>
<dbReference type="PROSITE" id="PS00064">
    <property type="entry name" value="L_LDH"/>
    <property type="match status" value="1"/>
</dbReference>
<dbReference type="PRINTS" id="PR00086">
    <property type="entry name" value="LLDHDRGNASE"/>
</dbReference>
<keyword evidence="6" id="KW-0963">Cytoplasm</keyword>
<evidence type="ECO:0000256" key="3">
    <source>
        <dbReference type="ARBA" id="ARBA00012967"/>
    </source>
</evidence>
<feature type="domain" description="Lactate/malate dehydrogenase C-terminal" evidence="10">
    <location>
        <begin position="146"/>
        <end position="310"/>
    </location>
</feature>
<dbReference type="PANTHER" id="PTHR43128:SF31">
    <property type="entry name" value="L-LACTATE DEHYDROGENASE"/>
    <property type="match status" value="1"/>
</dbReference>
<feature type="binding site" evidence="6">
    <location>
        <position position="89"/>
    </location>
    <ligand>
        <name>substrate</name>
    </ligand>
</feature>
<feature type="binding site" evidence="6">
    <location>
        <begin position="149"/>
        <end position="152"/>
    </location>
    <ligand>
        <name>substrate</name>
    </ligand>
</feature>
<keyword evidence="5 6" id="KW-0520">NAD</keyword>
<dbReference type="Proteomes" id="UP000183975">
    <property type="component" value="Unassembled WGS sequence"/>
</dbReference>
<dbReference type="Pfam" id="PF00056">
    <property type="entry name" value="Ldh_1_N"/>
    <property type="match status" value="1"/>
</dbReference>
<sequence length="314" mass="34242">MKTRSVGIVGVGHVGAHCAYSLAVQGIVDELVLVDVKEQKVISECQDLRDSVSYLPHRVEVRGGTYEDLKDCDIVVISVGTIMGEDHSRLAELKHSVELVNSFVGRIVKAGFDGIFIVITNPCDIIARQVQKLSGFPASRVFATGTGLDSARLRTVLARETGIDHKSLVAYTMGEHGDSQMVPWSHVTVNGKPLDQLAKENPNKYQVDKEAVLHETIEGGWVTFAGKGATEFGICSTLARLVFCVFHDEKAVMPVSTQLNGQYGQHDLYISTPCVIGKDGVEEVLELTLTPEEMAAFQHSCDVIRTNIGYIEEA</sequence>
<feature type="binding site" evidence="8">
    <location>
        <begin position="10"/>
        <end position="15"/>
    </location>
    <ligand>
        <name>NAD(+)</name>
        <dbReference type="ChEBI" id="CHEBI:57540"/>
    </ligand>
</feature>
<comment type="subunit">
    <text evidence="6">Homotetramer.</text>
</comment>
<feature type="binding site" evidence="6">
    <location>
        <position position="40"/>
    </location>
    <ligand>
        <name>NAD(+)</name>
        <dbReference type="ChEBI" id="CHEBI:57540"/>
    </ligand>
</feature>
<evidence type="ECO:0000256" key="6">
    <source>
        <dbReference type="HAMAP-Rule" id="MF_00488"/>
    </source>
</evidence>
<dbReference type="GO" id="GO:0005737">
    <property type="term" value="C:cytoplasm"/>
    <property type="evidence" value="ECO:0007669"/>
    <property type="project" value="UniProtKB-SubCell"/>
</dbReference>
<dbReference type="InterPro" id="IPR015955">
    <property type="entry name" value="Lactate_DH/Glyco_Ohase_4_C"/>
</dbReference>
<dbReference type="GO" id="GO:0006096">
    <property type="term" value="P:glycolytic process"/>
    <property type="evidence" value="ECO:0007669"/>
    <property type="project" value="UniProtKB-UniRule"/>
</dbReference>
<keyword evidence="4 6" id="KW-0560">Oxidoreductase</keyword>
<name>A0A1M6UG95_9FIRM</name>
<dbReference type="InterPro" id="IPR011304">
    <property type="entry name" value="L-lactate_DH"/>
</dbReference>
<dbReference type="AlphaFoldDB" id="A0A1M6UG95"/>
<dbReference type="NCBIfam" id="TIGR01771">
    <property type="entry name" value="L-LDH-NAD"/>
    <property type="match status" value="1"/>
</dbReference>
<proteinExistence type="inferred from homology"/>
<dbReference type="EMBL" id="FRAH01000039">
    <property type="protein sequence ID" value="SHK68207.1"/>
    <property type="molecule type" value="Genomic_DNA"/>
</dbReference>
<dbReference type="InterPro" id="IPR018177">
    <property type="entry name" value="L-lactate_DH_AS"/>
</dbReference>
<accession>A0A1M6UG95</accession>
<dbReference type="CDD" id="cd05291">
    <property type="entry name" value="HicDH_like"/>
    <property type="match status" value="1"/>
</dbReference>
<evidence type="ECO:0000256" key="4">
    <source>
        <dbReference type="ARBA" id="ARBA00023002"/>
    </source>
</evidence>
<dbReference type="SUPFAM" id="SSF51735">
    <property type="entry name" value="NAD(P)-binding Rossmann-fold domains"/>
    <property type="match status" value="1"/>
</dbReference>
<dbReference type="EC" id="1.1.1.27" evidence="3 6"/>
<feature type="binding site" evidence="6">
    <location>
        <position position="144"/>
    </location>
    <ligand>
        <name>NAD(+)</name>
        <dbReference type="ChEBI" id="CHEBI:57540"/>
    </ligand>
</feature>
<dbReference type="Pfam" id="PF02866">
    <property type="entry name" value="Ldh_1_C"/>
    <property type="match status" value="1"/>
</dbReference>
<dbReference type="OrthoDB" id="9802969at2"/>
<keyword evidence="12" id="KW-1185">Reference proteome</keyword>
<gene>
    <name evidence="6" type="primary">ldh</name>
    <name evidence="11" type="ORF">SAMN02745138_02153</name>
</gene>
<evidence type="ECO:0000256" key="5">
    <source>
        <dbReference type="ARBA" id="ARBA00023027"/>
    </source>
</evidence>
<dbReference type="InterPro" id="IPR001236">
    <property type="entry name" value="Lactate/malate_DH_N"/>
</dbReference>
<evidence type="ECO:0000256" key="7">
    <source>
        <dbReference type="PIRSR" id="PIRSR000102-1"/>
    </source>
</evidence>
<protein>
    <recommendedName>
        <fullName evidence="3 6">L-lactate dehydrogenase</fullName>
        <shortName evidence="6">L-LDH</shortName>
        <ecNumber evidence="3 6">1.1.1.27</ecNumber>
    </recommendedName>
</protein>
<feature type="binding site" evidence="6 8">
    <location>
        <begin position="119"/>
        <end position="121"/>
    </location>
    <ligand>
        <name>NAD(+)</name>
        <dbReference type="ChEBI" id="CHEBI:57540"/>
    </ligand>
</feature>
<feature type="binding site" evidence="6">
    <location>
        <position position="230"/>
    </location>
    <ligand>
        <name>substrate</name>
    </ligand>
</feature>
<dbReference type="InterPro" id="IPR022383">
    <property type="entry name" value="Lactate/malate_DH_C"/>
</dbReference>
<comment type="caution">
    <text evidence="6">Lacks conserved residue(s) required for the propagation of feature annotation.</text>
</comment>
<comment type="similarity">
    <text evidence="2 6">Belongs to the LDH/MDH superfamily. LDH family.</text>
</comment>
<feature type="binding site" evidence="6">
    <location>
        <position position="102"/>
    </location>
    <ligand>
        <name>NAD(+)</name>
        <dbReference type="ChEBI" id="CHEBI:57540"/>
    </ligand>
</feature>